<sequence length="76" mass="8895">MRGFRVRVSCTGEGKRVAGRGGAVAVEVEVEVGREEELLRRWRLSLEEERRWGTFYPLRCSWTRRTTTIGSFRTDF</sequence>
<protein>
    <submittedName>
        <fullName evidence="1">Uncharacterized protein</fullName>
    </submittedName>
</protein>
<accession>A0A4U6UF36</accession>
<evidence type="ECO:0000313" key="1">
    <source>
        <dbReference type="EMBL" id="TKW13445.1"/>
    </source>
</evidence>
<organism evidence="1 2">
    <name type="scientific">Setaria viridis</name>
    <name type="common">Green bristlegrass</name>
    <name type="synonym">Setaria italica subsp. viridis</name>
    <dbReference type="NCBI Taxonomy" id="4556"/>
    <lineage>
        <taxon>Eukaryota</taxon>
        <taxon>Viridiplantae</taxon>
        <taxon>Streptophyta</taxon>
        <taxon>Embryophyta</taxon>
        <taxon>Tracheophyta</taxon>
        <taxon>Spermatophyta</taxon>
        <taxon>Magnoliopsida</taxon>
        <taxon>Liliopsida</taxon>
        <taxon>Poales</taxon>
        <taxon>Poaceae</taxon>
        <taxon>PACMAD clade</taxon>
        <taxon>Panicoideae</taxon>
        <taxon>Panicodae</taxon>
        <taxon>Paniceae</taxon>
        <taxon>Cenchrinae</taxon>
        <taxon>Setaria</taxon>
    </lineage>
</organism>
<dbReference type="AlphaFoldDB" id="A0A4U6UF36"/>
<proteinExistence type="predicted"/>
<gene>
    <name evidence="1" type="ORF">SEVIR_5G101750v2</name>
</gene>
<dbReference type="Gramene" id="TKW13445">
    <property type="protein sequence ID" value="TKW13445"/>
    <property type="gene ID" value="SEVIR_5G101750v2"/>
</dbReference>
<dbReference type="Proteomes" id="UP000298652">
    <property type="component" value="Chromosome 5"/>
</dbReference>
<keyword evidence="2" id="KW-1185">Reference proteome</keyword>
<dbReference type="EMBL" id="CM016556">
    <property type="protein sequence ID" value="TKW13445.1"/>
    <property type="molecule type" value="Genomic_DNA"/>
</dbReference>
<reference evidence="1" key="1">
    <citation type="submission" date="2019-03" db="EMBL/GenBank/DDBJ databases">
        <title>WGS assembly of Setaria viridis.</title>
        <authorList>
            <person name="Huang P."/>
            <person name="Jenkins J."/>
            <person name="Grimwood J."/>
            <person name="Barry K."/>
            <person name="Healey A."/>
            <person name="Mamidi S."/>
            <person name="Sreedasyam A."/>
            <person name="Shu S."/>
            <person name="Feldman M."/>
            <person name="Wu J."/>
            <person name="Yu Y."/>
            <person name="Chen C."/>
            <person name="Johnson J."/>
            <person name="Rokhsar D."/>
            <person name="Baxter I."/>
            <person name="Schmutz J."/>
            <person name="Brutnell T."/>
            <person name="Kellogg E."/>
        </authorList>
    </citation>
    <scope>NUCLEOTIDE SEQUENCE [LARGE SCALE GENOMIC DNA]</scope>
</reference>
<name>A0A4U6UF36_SETVI</name>
<evidence type="ECO:0000313" key="2">
    <source>
        <dbReference type="Proteomes" id="UP000298652"/>
    </source>
</evidence>